<comment type="caution">
    <text evidence="2">The sequence shown here is derived from an EMBL/GenBank/DDBJ whole genome shotgun (WGS) entry which is preliminary data.</text>
</comment>
<reference evidence="2" key="1">
    <citation type="submission" date="2011-07" db="EMBL/GenBank/DDBJ databases">
        <authorList>
            <person name="Stanhope M.J."/>
            <person name="Durkin A.S."/>
            <person name="Hostetler J."/>
            <person name="Kim M."/>
            <person name="Radune D."/>
            <person name="Singh I."/>
            <person name="Town C.D."/>
        </authorList>
    </citation>
    <scope>NUCLEOTIDE SEQUENCE [LARGE SCALE GENOMIC DNA]</scope>
    <source>
        <strain evidence="2">HS-6</strain>
    </source>
</reference>
<accession>G5JT82</accession>
<feature type="transmembrane region" description="Helical" evidence="1">
    <location>
        <begin position="20"/>
        <end position="42"/>
    </location>
</feature>
<dbReference type="AlphaFoldDB" id="G5JT82"/>
<name>G5JT82_STRCG</name>
<dbReference type="Proteomes" id="UP000004322">
    <property type="component" value="Unassembled WGS sequence"/>
</dbReference>
<organism evidence="2 3">
    <name type="scientific">Streptococcus criceti HS-6</name>
    <dbReference type="NCBI Taxonomy" id="873449"/>
    <lineage>
        <taxon>Bacteria</taxon>
        <taxon>Bacillati</taxon>
        <taxon>Bacillota</taxon>
        <taxon>Bacilli</taxon>
        <taxon>Lactobacillales</taxon>
        <taxon>Streptococcaceae</taxon>
        <taxon>Streptococcus</taxon>
    </lineage>
</organism>
<keyword evidence="1" id="KW-0472">Membrane</keyword>
<gene>
    <name evidence="2" type="ORF">STRCR_1050</name>
</gene>
<protein>
    <submittedName>
        <fullName evidence="2">Uncharacterized protein</fullName>
    </submittedName>
</protein>
<evidence type="ECO:0000313" key="3">
    <source>
        <dbReference type="Proteomes" id="UP000004322"/>
    </source>
</evidence>
<dbReference type="EMBL" id="AEUV02000002">
    <property type="protein sequence ID" value="EHI74552.1"/>
    <property type="molecule type" value="Genomic_DNA"/>
</dbReference>
<dbReference type="STRING" id="873449.STRCR_1050"/>
<sequence length="56" mass="6561">MTKEGELILFGSLLSLKKVFFLLFKNVYMHCCLIFGGIRAIIIRLKTYRNNRGKHD</sequence>
<keyword evidence="1" id="KW-0812">Transmembrane</keyword>
<proteinExistence type="predicted"/>
<evidence type="ECO:0000256" key="1">
    <source>
        <dbReference type="SAM" id="Phobius"/>
    </source>
</evidence>
<evidence type="ECO:0000313" key="2">
    <source>
        <dbReference type="EMBL" id="EHI74552.1"/>
    </source>
</evidence>
<keyword evidence="3" id="KW-1185">Reference proteome</keyword>
<keyword evidence="1" id="KW-1133">Transmembrane helix</keyword>